<dbReference type="EMBL" id="AP026560">
    <property type="protein sequence ID" value="BDP42929.1"/>
    <property type="molecule type" value="Genomic_DNA"/>
</dbReference>
<protein>
    <submittedName>
        <fullName evidence="5">Phage tail protein</fullName>
    </submittedName>
</protein>
<keyword evidence="3" id="KW-0472">Membrane</keyword>
<dbReference type="PANTHER" id="PTHR37813:SF1">
    <property type="entry name" value="FELS-2 PROPHAGE PROTEIN"/>
    <property type="match status" value="1"/>
</dbReference>
<evidence type="ECO:0000256" key="1">
    <source>
        <dbReference type="ARBA" id="ARBA00022612"/>
    </source>
</evidence>
<evidence type="ECO:0000313" key="6">
    <source>
        <dbReference type="Proteomes" id="UP001064971"/>
    </source>
</evidence>
<feature type="transmembrane region" description="Helical" evidence="3">
    <location>
        <begin position="441"/>
        <end position="458"/>
    </location>
</feature>
<gene>
    <name evidence="5" type="ORF">DAETH_28980</name>
</gene>
<evidence type="ECO:0000313" key="5">
    <source>
        <dbReference type="EMBL" id="BDP42929.1"/>
    </source>
</evidence>
<evidence type="ECO:0000256" key="3">
    <source>
        <dbReference type="SAM" id="Phobius"/>
    </source>
</evidence>
<organism evidence="5 6">
    <name type="scientific">Deinococcus aetherius</name>
    <dbReference type="NCBI Taxonomy" id="200252"/>
    <lineage>
        <taxon>Bacteria</taxon>
        <taxon>Thermotogati</taxon>
        <taxon>Deinococcota</taxon>
        <taxon>Deinococci</taxon>
        <taxon>Deinococcales</taxon>
        <taxon>Deinococcaceae</taxon>
        <taxon>Deinococcus</taxon>
    </lineage>
</organism>
<feature type="region of interest" description="Disordered" evidence="2">
    <location>
        <begin position="843"/>
        <end position="872"/>
    </location>
</feature>
<sequence length="1513" mass="159073">MTSGGGLGGQADVVWIDIDARMEKYEARMAKLEGGAEDTGRRVGSKLGSAISLGLGVATSAALALAGGLAAAATSAVNLAGEQVKATAALEARLGTTAAEAQRLGDVAVQVFGNNFGGSLTEASEAVGTVRQQLGNLADDELQRVTEGALALKDSFGVEVPESIDATKTLMEQFGLTSQQATDFLAAGFQKGLDRSGDFLDTINEYSTQFANGGASAAQFFSLLENGLQGGSLGTDRAADAFKEFRVRVQDGSEGVANALESIGINSEDLAKKMASGQVTAAEAFTLVQQKLAGVKDENLRMQAGVALIGTQYEDLGQKGAAALSLTGRSMADLAGSTDKLNARYNTLGDFFGGLGRKVQVALLPAGQEVLKLANEAMPYLQKAASWLGDKLPGWIKSGVDGVKTFASSAVTAYNTLNNAYVQVSAGVERFTGFLKRNQEVLIPLAAGIGTVAGALAIHRAATIAATAITTAWTVATTAATAASVALRVAIAFITGPVGLAVAAITALVAAGVYLYRNWDEVKARALAIWGQVKEIVSNAIQGAVNFLRNIDLKQVAIDMILGYVNGIRAAGGLVLRAVQGLGSTVINGIKGILRIQSPSRVMHELGEFTSQGFVTGIESGRPNVRKAAEGTAKAFLDAFRDLQAERVVGKVDLSTYTKTLESAATQLRSQLSTVKEGTPAYTEWLKALSLVTKELGSLKGKSTEAQASAKEMADTLAKNRAALEKDISMERWVAGLRTATAAQLQHAQAQARAAGDSERYNAIKGELARRQDVATAATERATEAARREREELSNNRAQIVRGEQMEAYVRGLRSYTDAQLASNLATARAAGEVEKYNAIKSEQQRRTEAATAASDRAADAARREREAVQQGRDAIADTREYEAWKVAMRGATDAQLASGLAAYEAAGNQQRYNDVLAEQRRRAEEAAGAVSDLVDEQIRSANARYTDTQGAADSAHRQTYGAGDEGLIRSLVAFTGFSVEKVRSDVEGALADVKRFAPAVAATVERVYDDALKHRREVAAQQQEIDRQTFQNFQGGARRIADAYRVQQEAADDAAITFDYLSGILAELNAQGRDPAQSGFTTWLESLAQGSGRAAVAAQQLLDIMERQREVRDQLVQGDLNTASPARGVPQGRLNPFTPDTEGGPVEARGQRPAVQPGTASDPRVPAELSKAWDDLQRKVGDSKWLEETATRLKGLDAGQLAAAKSAAIARRDVAEFTAILTEEERRAQVGADSLRLIAEAAGELHTTLTGETLPAYEARARALEEQAAKDIEHRDRLLEVASAIRETGRAAEENAQALNLTVRIGGIDTGIQALDLFKDTAMGVAGVVQGVFSDLASGAQVTAKGVLGAFASMTLGIIRSVATSILAIQAQIIATQILNLITSLATFNPVALARAAAIALAAAAVAGIASGLESRLSSRVQGVTTTAASGSSSAPIAQRAAAETNSNVNIPSSQVTVAATPEGFAILAAAAREFREGVAEWREINRRGLRVSVQTEAARSSLAYDLATGGL</sequence>
<keyword evidence="3" id="KW-1133">Transmembrane helix</keyword>
<dbReference type="RefSeq" id="WP_264775605.1">
    <property type="nucleotide sequence ID" value="NZ_AP026560.1"/>
</dbReference>
<keyword evidence="1" id="KW-1188">Viral release from host cell</keyword>
<keyword evidence="3" id="KW-0812">Transmembrane</keyword>
<proteinExistence type="predicted"/>
<feature type="domain" description="Phage tail tape measure protein" evidence="4">
    <location>
        <begin position="112"/>
        <end position="310"/>
    </location>
</feature>
<dbReference type="Proteomes" id="UP001064971">
    <property type="component" value="Chromosome"/>
</dbReference>
<dbReference type="Pfam" id="PF10145">
    <property type="entry name" value="PhageMin_Tail"/>
    <property type="match status" value="1"/>
</dbReference>
<accession>A0ABM8AGU9</accession>
<evidence type="ECO:0000259" key="4">
    <source>
        <dbReference type="Pfam" id="PF10145"/>
    </source>
</evidence>
<keyword evidence="6" id="KW-1185">Reference proteome</keyword>
<feature type="region of interest" description="Disordered" evidence="2">
    <location>
        <begin position="1122"/>
        <end position="1166"/>
    </location>
</feature>
<evidence type="ECO:0000256" key="2">
    <source>
        <dbReference type="SAM" id="MobiDB-lite"/>
    </source>
</evidence>
<feature type="transmembrane region" description="Helical" evidence="3">
    <location>
        <begin position="491"/>
        <end position="516"/>
    </location>
</feature>
<name>A0ABM8AGU9_9DEIO</name>
<dbReference type="PANTHER" id="PTHR37813">
    <property type="entry name" value="FELS-2 PROPHAGE PROTEIN"/>
    <property type="match status" value="1"/>
</dbReference>
<dbReference type="InterPro" id="IPR010090">
    <property type="entry name" value="Phage_tape_meas"/>
</dbReference>
<reference evidence="5" key="1">
    <citation type="submission" date="2022-07" db="EMBL/GenBank/DDBJ databases">
        <title>Complete Genome Sequence of the Radioresistant Bacterium Deinococcus aetherius ST0316, Isolated from the Air Dust collected in Lower Stratosphere above Japan.</title>
        <authorList>
            <person name="Satoh K."/>
            <person name="Hagiwara K."/>
            <person name="Katsumata K."/>
            <person name="Kubo A."/>
            <person name="Yokobori S."/>
            <person name="Yamagishi A."/>
            <person name="Oono Y."/>
            <person name="Narumi I."/>
        </authorList>
    </citation>
    <scope>NUCLEOTIDE SEQUENCE</scope>
    <source>
        <strain evidence="5">ST0316</strain>
    </source>
</reference>
<feature type="compositionally biased region" description="Basic and acidic residues" evidence="2">
    <location>
        <begin position="857"/>
        <end position="868"/>
    </location>
</feature>